<sequence length="217" mass="22789">MSSTVKTQNPHPLCTRCSPSPSSTSPRAAASPSQPKSTSISSRVLPLVSGTNRYTNTTDRADMTAKTEKAPATEMARQTDRKDMATAPLVTLFITAPSAAACDRSRSGKISELITQQMGPIPTEKKATSPHTVRMATAMPALLETDPCASMASVAASTTRQAVMPTVLTYSSGFLPTRSMSKMASAMNAVLKKPTATVATSSWLSVVIPASRKIVGL</sequence>
<reference evidence="2" key="1">
    <citation type="journal article" date="2013" name="Nat. Commun.">
        <title>Whole-genome sequencing of Oryza brachyantha reveals mechanisms underlying Oryza genome evolution.</title>
        <authorList>
            <person name="Chen J."/>
            <person name="Huang Q."/>
            <person name="Gao D."/>
            <person name="Wang J."/>
            <person name="Lang Y."/>
            <person name="Liu T."/>
            <person name="Li B."/>
            <person name="Bai Z."/>
            <person name="Luis Goicoechea J."/>
            <person name="Liang C."/>
            <person name="Chen C."/>
            <person name="Zhang W."/>
            <person name="Sun S."/>
            <person name="Liao Y."/>
            <person name="Zhang X."/>
            <person name="Yang L."/>
            <person name="Song C."/>
            <person name="Wang M."/>
            <person name="Shi J."/>
            <person name="Liu G."/>
            <person name="Liu J."/>
            <person name="Zhou H."/>
            <person name="Zhou W."/>
            <person name="Yu Q."/>
            <person name="An N."/>
            <person name="Chen Y."/>
            <person name="Cai Q."/>
            <person name="Wang B."/>
            <person name="Liu B."/>
            <person name="Min J."/>
            <person name="Huang Y."/>
            <person name="Wu H."/>
            <person name="Li Z."/>
            <person name="Zhang Y."/>
            <person name="Yin Y."/>
            <person name="Song W."/>
            <person name="Jiang J."/>
            <person name="Jackson S.A."/>
            <person name="Wing R.A."/>
            <person name="Wang J."/>
            <person name="Chen M."/>
        </authorList>
    </citation>
    <scope>NUCLEOTIDE SEQUENCE [LARGE SCALE GENOMIC DNA]</scope>
    <source>
        <strain evidence="2">cv. IRGC 101232</strain>
    </source>
</reference>
<evidence type="ECO:0000313" key="3">
    <source>
        <dbReference type="Proteomes" id="UP000006038"/>
    </source>
</evidence>
<proteinExistence type="predicted"/>
<name>J3M2P8_ORYBR</name>
<feature type="compositionally biased region" description="Low complexity" evidence="1">
    <location>
        <begin position="18"/>
        <end position="42"/>
    </location>
</feature>
<feature type="compositionally biased region" description="Polar residues" evidence="1">
    <location>
        <begin position="1"/>
        <end position="10"/>
    </location>
</feature>
<protein>
    <submittedName>
        <fullName evidence="2">Uncharacterized protein</fullName>
    </submittedName>
</protein>
<keyword evidence="3" id="KW-1185">Reference proteome</keyword>
<dbReference type="EnsemblPlants" id="OB04G36730.1">
    <property type="protein sequence ID" value="OB04G36730.1"/>
    <property type="gene ID" value="OB04G36730"/>
</dbReference>
<dbReference type="AlphaFoldDB" id="J3M2P8"/>
<reference evidence="2" key="2">
    <citation type="submission" date="2013-04" db="UniProtKB">
        <authorList>
            <consortium name="EnsemblPlants"/>
        </authorList>
    </citation>
    <scope>IDENTIFICATION</scope>
</reference>
<feature type="region of interest" description="Disordered" evidence="1">
    <location>
        <begin position="1"/>
        <end position="80"/>
    </location>
</feature>
<dbReference type="Gramene" id="OB04G36730.1">
    <property type="protein sequence ID" value="OB04G36730.1"/>
    <property type="gene ID" value="OB04G36730"/>
</dbReference>
<feature type="compositionally biased region" description="Polar residues" evidence="1">
    <location>
        <begin position="49"/>
        <end position="58"/>
    </location>
</feature>
<evidence type="ECO:0000256" key="1">
    <source>
        <dbReference type="SAM" id="MobiDB-lite"/>
    </source>
</evidence>
<dbReference type="Proteomes" id="UP000006038">
    <property type="component" value="Chromosome 4"/>
</dbReference>
<evidence type="ECO:0000313" key="2">
    <source>
        <dbReference type="EnsemblPlants" id="OB04G36730.1"/>
    </source>
</evidence>
<accession>J3M2P8</accession>
<organism evidence="2">
    <name type="scientific">Oryza brachyantha</name>
    <name type="common">malo sina</name>
    <dbReference type="NCBI Taxonomy" id="4533"/>
    <lineage>
        <taxon>Eukaryota</taxon>
        <taxon>Viridiplantae</taxon>
        <taxon>Streptophyta</taxon>
        <taxon>Embryophyta</taxon>
        <taxon>Tracheophyta</taxon>
        <taxon>Spermatophyta</taxon>
        <taxon>Magnoliopsida</taxon>
        <taxon>Liliopsida</taxon>
        <taxon>Poales</taxon>
        <taxon>Poaceae</taxon>
        <taxon>BOP clade</taxon>
        <taxon>Oryzoideae</taxon>
        <taxon>Oryzeae</taxon>
        <taxon>Oryzinae</taxon>
        <taxon>Oryza</taxon>
    </lineage>
</organism>
<dbReference type="HOGENOM" id="CLU_1273965_0_0_1"/>
<feature type="compositionally biased region" description="Basic and acidic residues" evidence="1">
    <location>
        <begin position="59"/>
        <end position="80"/>
    </location>
</feature>